<evidence type="ECO:0000313" key="2">
    <source>
        <dbReference type="EMBL" id="KKU12174.1"/>
    </source>
</evidence>
<sequence>MLDLGITIWPVVKFFVIIALAIYAIFAGVVLKQIKMMTDTIEVGFEAPVRFIGLAHFLFAVAVLIFALIIL</sequence>
<keyword evidence="1" id="KW-0472">Membrane</keyword>
<dbReference type="EMBL" id="LCLG01000005">
    <property type="protein sequence ID" value="KKU12174.1"/>
    <property type="molecule type" value="Genomic_DNA"/>
</dbReference>
<accession>A0A0G1MVB1</accession>
<name>A0A0G1MVB1_9BACT</name>
<dbReference type="Pfam" id="PF18901">
    <property type="entry name" value="DUF5657"/>
    <property type="match status" value="1"/>
</dbReference>
<dbReference type="Proteomes" id="UP000034653">
    <property type="component" value="Unassembled WGS sequence"/>
</dbReference>
<proteinExistence type="predicted"/>
<feature type="transmembrane region" description="Helical" evidence="1">
    <location>
        <begin position="51"/>
        <end position="70"/>
    </location>
</feature>
<evidence type="ECO:0000256" key="1">
    <source>
        <dbReference type="SAM" id="Phobius"/>
    </source>
</evidence>
<keyword evidence="1" id="KW-1133">Transmembrane helix</keyword>
<comment type="caution">
    <text evidence="2">The sequence shown here is derived from an EMBL/GenBank/DDBJ whole genome shotgun (WGS) entry which is preliminary data.</text>
</comment>
<feature type="transmembrane region" description="Helical" evidence="1">
    <location>
        <begin position="6"/>
        <end position="31"/>
    </location>
</feature>
<keyword evidence="1" id="KW-0812">Transmembrane</keyword>
<dbReference type="AlphaFoldDB" id="A0A0G1MVB1"/>
<dbReference type="InterPro" id="IPR043716">
    <property type="entry name" value="DUF5657"/>
</dbReference>
<evidence type="ECO:0000313" key="3">
    <source>
        <dbReference type="Proteomes" id="UP000034653"/>
    </source>
</evidence>
<gene>
    <name evidence="2" type="ORF">UX19_C0005G0006</name>
</gene>
<reference evidence="2 3" key="1">
    <citation type="journal article" date="2015" name="Nature">
        <title>rRNA introns, odd ribosomes, and small enigmatic genomes across a large radiation of phyla.</title>
        <authorList>
            <person name="Brown C.T."/>
            <person name="Hug L.A."/>
            <person name="Thomas B.C."/>
            <person name="Sharon I."/>
            <person name="Castelle C.J."/>
            <person name="Singh A."/>
            <person name="Wilkins M.J."/>
            <person name="Williams K.H."/>
            <person name="Banfield J.F."/>
        </authorList>
    </citation>
    <scope>NUCLEOTIDE SEQUENCE [LARGE SCALE GENOMIC DNA]</scope>
</reference>
<protein>
    <submittedName>
        <fullName evidence="2">Uncharacterized protein</fullName>
    </submittedName>
</protein>
<organism evidence="2 3">
    <name type="scientific">Candidatus Woesebacteria bacterium GW2011_GWA1_45_8</name>
    <dbReference type="NCBI Taxonomy" id="1618559"/>
    <lineage>
        <taxon>Bacteria</taxon>
        <taxon>Candidatus Woeseibacteriota</taxon>
    </lineage>
</organism>